<dbReference type="AlphaFoldDB" id="A0A2I1HDG6"/>
<evidence type="ECO:0000313" key="1">
    <source>
        <dbReference type="EMBL" id="PKY56918.1"/>
    </source>
</evidence>
<proteinExistence type="predicted"/>
<dbReference type="Proteomes" id="UP000234323">
    <property type="component" value="Unassembled WGS sequence"/>
</dbReference>
<gene>
    <name evidence="1" type="ORF">RhiirA4_477567</name>
</gene>
<organism evidence="1 2">
    <name type="scientific">Rhizophagus irregularis</name>
    <dbReference type="NCBI Taxonomy" id="588596"/>
    <lineage>
        <taxon>Eukaryota</taxon>
        <taxon>Fungi</taxon>
        <taxon>Fungi incertae sedis</taxon>
        <taxon>Mucoromycota</taxon>
        <taxon>Glomeromycotina</taxon>
        <taxon>Glomeromycetes</taxon>
        <taxon>Glomerales</taxon>
        <taxon>Glomeraceae</taxon>
        <taxon>Rhizophagus</taxon>
    </lineage>
</organism>
<dbReference type="EMBL" id="LLXI01002350">
    <property type="protein sequence ID" value="PKY56918.1"/>
    <property type="molecule type" value="Genomic_DNA"/>
</dbReference>
<name>A0A2I1HDG6_9GLOM</name>
<reference evidence="1 2" key="1">
    <citation type="submission" date="2015-10" db="EMBL/GenBank/DDBJ databases">
        <title>Genome analyses suggest a sexual origin of heterokaryosis in a supposedly ancient asexual fungus.</title>
        <authorList>
            <person name="Ropars J."/>
            <person name="Sedzielewska K."/>
            <person name="Noel J."/>
            <person name="Charron P."/>
            <person name="Farinelli L."/>
            <person name="Marton T."/>
            <person name="Kruger M."/>
            <person name="Pelin A."/>
            <person name="Brachmann A."/>
            <person name="Corradi N."/>
        </authorList>
    </citation>
    <scope>NUCLEOTIDE SEQUENCE [LARGE SCALE GENOMIC DNA]</scope>
    <source>
        <strain evidence="1 2">A4</strain>
    </source>
</reference>
<comment type="caution">
    <text evidence="1">The sequence shown here is derived from an EMBL/GenBank/DDBJ whole genome shotgun (WGS) entry which is preliminary data.</text>
</comment>
<evidence type="ECO:0000313" key="2">
    <source>
        <dbReference type="Proteomes" id="UP000234323"/>
    </source>
</evidence>
<keyword evidence="2" id="KW-1185">Reference proteome</keyword>
<sequence>MLKSGCADLFSWRLSKGITSSNSHVTRQNISSPLQPLYNVSSSKAAGLSDSWISWVSSSIVGWILDLTLGFSAPLNIGVCESADILISLLLV</sequence>
<protein>
    <submittedName>
        <fullName evidence="1">Uncharacterized protein</fullName>
    </submittedName>
</protein>
<accession>A0A2I1HDG6</accession>